<proteinExistence type="inferred from homology"/>
<evidence type="ECO:0000313" key="12">
    <source>
        <dbReference type="Proteomes" id="UP000078386"/>
    </source>
</evidence>
<feature type="signal peptide" evidence="10">
    <location>
        <begin position="1"/>
        <end position="24"/>
    </location>
</feature>
<dbReference type="AlphaFoldDB" id="A0A1B7JSV0"/>
<protein>
    <submittedName>
        <fullName evidence="11">Agglutination protein</fullName>
    </submittedName>
</protein>
<dbReference type="Proteomes" id="UP000078386">
    <property type="component" value="Unassembled WGS sequence"/>
</dbReference>
<sequence length="451" mass="50888">MMNKHIRILTGLSLPLLFANTVSAATLEQAVKDSLLWHPQVSASVNSRYSADQDLRAAKGGYLPTLDLSAGTGWEQTDNSSTRAADDHRRNLHRSESSINLRQNVFNGFATSSEVARQKATVNSRAFSVMNTSEVTALDAIQSYLDVLMRQKMVKLAQDNLKSHERIFDQIRLRTEQGVGRTADYEQAQARLAQAKNNLLTEQTNLEDAQANYYSVVGKEATGLSMPMTTKIPASQAEARKLMLENSPLLKQADSDVEATRQQYEAAKSRFYPSVNIDVGRRMDNNVDGTRGHDQEWQAMVRMNYNLFNGGSDQAQLSSYAYKMQEAQDVKRNALRQLDEELRLSWNAWQNAKQQVPIAKDYADRSAVVRTAYQEQFSIGERSLLDMLDSENEVFNAQRRYVEMQFTEMFTTYRINARIGDLLKQLNIQAPSAAQPVEVQQTAHSNLPDLK</sequence>
<comment type="similarity">
    <text evidence="2">Belongs to the outer membrane factor (OMF) (TC 1.B.17) family.</text>
</comment>
<dbReference type="InterPro" id="IPR010130">
    <property type="entry name" value="T1SS_OMP_TolC"/>
</dbReference>
<name>A0A1B7JSV0_9ENTR</name>
<feature type="region of interest" description="Disordered" evidence="9">
    <location>
        <begin position="73"/>
        <end position="96"/>
    </location>
</feature>
<comment type="subcellular location">
    <subcellularLocation>
        <location evidence="1">Cell outer membrane</location>
    </subcellularLocation>
</comment>
<keyword evidence="6" id="KW-0472">Membrane</keyword>
<dbReference type="InterPro" id="IPR003423">
    <property type="entry name" value="OMP_efflux"/>
</dbReference>
<evidence type="ECO:0000256" key="5">
    <source>
        <dbReference type="ARBA" id="ARBA00022692"/>
    </source>
</evidence>
<evidence type="ECO:0000256" key="7">
    <source>
        <dbReference type="ARBA" id="ARBA00023237"/>
    </source>
</evidence>
<dbReference type="GO" id="GO:0015562">
    <property type="term" value="F:efflux transmembrane transporter activity"/>
    <property type="evidence" value="ECO:0007669"/>
    <property type="project" value="InterPro"/>
</dbReference>
<dbReference type="PATRIC" id="fig|1354264.4.peg.3182"/>
<keyword evidence="4" id="KW-1134">Transmembrane beta strand</keyword>
<gene>
    <name evidence="11" type="ORF">M989_03052</name>
</gene>
<evidence type="ECO:0000256" key="2">
    <source>
        <dbReference type="ARBA" id="ARBA00007613"/>
    </source>
</evidence>
<organism evidence="11 12">
    <name type="scientific">Kluyvera georgiana ATCC 51603</name>
    <dbReference type="NCBI Taxonomy" id="1354264"/>
    <lineage>
        <taxon>Bacteria</taxon>
        <taxon>Pseudomonadati</taxon>
        <taxon>Pseudomonadota</taxon>
        <taxon>Gammaproteobacteria</taxon>
        <taxon>Enterobacterales</taxon>
        <taxon>Enterobacteriaceae</taxon>
        <taxon>Kluyvera</taxon>
    </lineage>
</organism>
<evidence type="ECO:0000313" key="11">
    <source>
        <dbReference type="EMBL" id="OAT50991.1"/>
    </source>
</evidence>
<dbReference type="PANTHER" id="PTHR30026">
    <property type="entry name" value="OUTER MEMBRANE PROTEIN TOLC"/>
    <property type="match status" value="1"/>
</dbReference>
<dbReference type="PANTHER" id="PTHR30026:SF22">
    <property type="entry name" value="OUTER MEMBRANE EFFLUX PROTEIN"/>
    <property type="match status" value="1"/>
</dbReference>
<dbReference type="GO" id="GO:0015288">
    <property type="term" value="F:porin activity"/>
    <property type="evidence" value="ECO:0007669"/>
    <property type="project" value="TreeGrafter"/>
</dbReference>
<dbReference type="Gene3D" id="1.20.1600.10">
    <property type="entry name" value="Outer membrane efflux proteins (OEP)"/>
    <property type="match status" value="1"/>
</dbReference>
<evidence type="ECO:0000256" key="10">
    <source>
        <dbReference type="SAM" id="SignalP"/>
    </source>
</evidence>
<reference evidence="11 12" key="1">
    <citation type="submission" date="2016-04" db="EMBL/GenBank/DDBJ databases">
        <title>ATOL: Assembling a taxonomically balanced genome-scale reconstruction of the evolutionary history of the Enterobacteriaceae.</title>
        <authorList>
            <person name="Plunkett G.III."/>
            <person name="Neeno-Eckwall E.C."/>
            <person name="Glasner J.D."/>
            <person name="Perna N.T."/>
        </authorList>
    </citation>
    <scope>NUCLEOTIDE SEQUENCE [LARGE SCALE GENOMIC DNA]</scope>
    <source>
        <strain evidence="11 12">ATCC 51603</strain>
    </source>
</reference>
<keyword evidence="3" id="KW-0813">Transport</keyword>
<evidence type="ECO:0000256" key="3">
    <source>
        <dbReference type="ARBA" id="ARBA00022448"/>
    </source>
</evidence>
<dbReference type="GO" id="GO:1990281">
    <property type="term" value="C:efflux pump complex"/>
    <property type="evidence" value="ECO:0007669"/>
    <property type="project" value="TreeGrafter"/>
</dbReference>
<keyword evidence="12" id="KW-1185">Reference proteome</keyword>
<dbReference type="EMBL" id="LXEU01000062">
    <property type="protein sequence ID" value="OAT50991.1"/>
    <property type="molecule type" value="Genomic_DNA"/>
</dbReference>
<evidence type="ECO:0000256" key="1">
    <source>
        <dbReference type="ARBA" id="ARBA00004442"/>
    </source>
</evidence>
<keyword evidence="7" id="KW-0998">Cell outer membrane</keyword>
<evidence type="ECO:0000256" key="8">
    <source>
        <dbReference type="SAM" id="Coils"/>
    </source>
</evidence>
<dbReference type="SUPFAM" id="SSF56954">
    <property type="entry name" value="Outer membrane efflux proteins (OEP)"/>
    <property type="match status" value="1"/>
</dbReference>
<comment type="caution">
    <text evidence="11">The sequence shown here is derived from an EMBL/GenBank/DDBJ whole genome shotgun (WGS) entry which is preliminary data.</text>
</comment>
<feature type="chain" id="PRO_5008595479" evidence="10">
    <location>
        <begin position="25"/>
        <end position="451"/>
    </location>
</feature>
<keyword evidence="10" id="KW-0732">Signal</keyword>
<dbReference type="Pfam" id="PF02321">
    <property type="entry name" value="OEP"/>
    <property type="match status" value="2"/>
</dbReference>
<dbReference type="GO" id="GO:0009279">
    <property type="term" value="C:cell outer membrane"/>
    <property type="evidence" value="ECO:0007669"/>
    <property type="project" value="UniProtKB-SubCell"/>
</dbReference>
<keyword evidence="5" id="KW-0812">Transmembrane</keyword>
<feature type="coiled-coil region" evidence="8">
    <location>
        <begin position="185"/>
        <end position="212"/>
    </location>
</feature>
<feature type="compositionally biased region" description="Basic and acidic residues" evidence="9">
    <location>
        <begin position="84"/>
        <end position="96"/>
    </location>
</feature>
<evidence type="ECO:0000256" key="4">
    <source>
        <dbReference type="ARBA" id="ARBA00022452"/>
    </source>
</evidence>
<accession>A0A1B7JSV0</accession>
<feature type="compositionally biased region" description="Polar residues" evidence="9">
    <location>
        <begin position="74"/>
        <end position="83"/>
    </location>
</feature>
<dbReference type="InterPro" id="IPR051906">
    <property type="entry name" value="TolC-like"/>
</dbReference>
<keyword evidence="8" id="KW-0175">Coiled coil</keyword>
<evidence type="ECO:0000256" key="9">
    <source>
        <dbReference type="SAM" id="MobiDB-lite"/>
    </source>
</evidence>
<evidence type="ECO:0000256" key="6">
    <source>
        <dbReference type="ARBA" id="ARBA00023136"/>
    </source>
</evidence>
<dbReference type="NCBIfam" id="TIGR01844">
    <property type="entry name" value="type_I_sec_TolC"/>
    <property type="match status" value="1"/>
</dbReference>